<dbReference type="Pfam" id="PF00888">
    <property type="entry name" value="Cullin"/>
    <property type="match status" value="1"/>
</dbReference>
<dbReference type="AlphaFoldDB" id="A0AAQ3M8Z4"/>
<sequence length="825" mass="93484">MASHAGRGGRTKIRAPRRGLNGADVDFDAIWTVLEKAFREIHTKNASQLSFEELYRNAYKIVLKKKGEELYNKVADFEQQRLGQDVRTQIVNTLSAPLMLSHGSGNTLTTASERLSAGNKFLKELQQSWDDHQVSMGMLTDVLMYMDRVYCADHRQPSIFAKSMSLFRDEILRTPVHADQPTTLEILTHIILDQISMDRDGHPIDQSLVKKIVYMLEGLYESVHEVEDEKLYLSAFEAAFLETSAEFYKEEGERLLKESDAGAYCRHAKRRIDEETNRCRSTLSEMTTPKIQQVVEDELIRNKMKGLIEMDTGVQHMVDNDRLSDLALIFELESRVDARKPELTKAMQKIITDMGKEINKTAETASTTPAATGNDQDGVKAKAGSNKAVNQQTVAALKWVEEILALRERFENICKLSFTSDQTVTTAINRSMAEVINLFHRGSEYISLFIDDNMKKGIKNKSEAEVDATLEKAIIVVRYLADKDVFETYYKKHLCKRLLLDKSQSIDVEKQMISRMKIELGNSFTLKLEAMFKDMTLSEELTTGYRRYVANLGSADPRRADLGINVLTSMTWPLEAFRGGAEDSNEARTKIIYPPVVRQLKEAFEHFYSGKHSGRKLTWQSNMGTADLKATFPRSKGGKPRTHDVSCSTYAMIILLLFNDLPPGGSLSLEEIEAKTNIPKGDLTRNLQSLAVAPKTRFLVKEPMSRDVKPGDRFSFNDNFKSDFVKIKVGVVSAGNKVEGDRERKVTDEKTNEGRGFVIEAAVVRIMKQRKELSHAQLLSETISIVSAQFIPDVNMIKKRIESLIEREYLERLEDAPVPSYRYLA</sequence>
<dbReference type="FunFam" id="1.20.1310.10:FF:000002">
    <property type="entry name" value="cullin-3 isoform X1"/>
    <property type="match status" value="1"/>
</dbReference>
<dbReference type="SUPFAM" id="SSF74788">
    <property type="entry name" value="Cullin repeat-like"/>
    <property type="match status" value="1"/>
</dbReference>
<dbReference type="SUPFAM" id="SSF46785">
    <property type="entry name" value="Winged helix' DNA-binding domain"/>
    <property type="match status" value="1"/>
</dbReference>
<feature type="compositionally biased region" description="Low complexity" evidence="6">
    <location>
        <begin position="363"/>
        <end position="372"/>
    </location>
</feature>
<gene>
    <name evidence="8" type="ORF">R9X50_00340200</name>
</gene>
<feature type="region of interest" description="Disordered" evidence="6">
    <location>
        <begin position="363"/>
        <end position="385"/>
    </location>
</feature>
<organism evidence="8 9">
    <name type="scientific">Acrodontium crateriforme</name>
    <dbReference type="NCBI Taxonomy" id="150365"/>
    <lineage>
        <taxon>Eukaryota</taxon>
        <taxon>Fungi</taxon>
        <taxon>Dikarya</taxon>
        <taxon>Ascomycota</taxon>
        <taxon>Pezizomycotina</taxon>
        <taxon>Dothideomycetes</taxon>
        <taxon>Dothideomycetidae</taxon>
        <taxon>Mycosphaerellales</taxon>
        <taxon>Teratosphaeriaceae</taxon>
        <taxon>Acrodontium</taxon>
    </lineage>
</organism>
<dbReference type="Pfam" id="PF26557">
    <property type="entry name" value="Cullin_AB"/>
    <property type="match status" value="1"/>
</dbReference>
<evidence type="ECO:0000259" key="7">
    <source>
        <dbReference type="PROSITE" id="PS50069"/>
    </source>
</evidence>
<dbReference type="InterPro" id="IPR045093">
    <property type="entry name" value="Cullin"/>
</dbReference>
<dbReference type="Proteomes" id="UP001303373">
    <property type="component" value="Chromosome 4"/>
</dbReference>
<dbReference type="GO" id="GO:0006511">
    <property type="term" value="P:ubiquitin-dependent protein catabolic process"/>
    <property type="evidence" value="ECO:0007669"/>
    <property type="project" value="InterPro"/>
</dbReference>
<dbReference type="FunFam" id="1.20.1310.10:FF:000061">
    <property type="entry name" value="Related to cullulin 3"/>
    <property type="match status" value="1"/>
</dbReference>
<dbReference type="GO" id="GO:0031625">
    <property type="term" value="F:ubiquitin protein ligase binding"/>
    <property type="evidence" value="ECO:0007669"/>
    <property type="project" value="InterPro"/>
</dbReference>
<protein>
    <submittedName>
        <fullName evidence="8">Cullin-domain-containing protein</fullName>
    </submittedName>
</protein>
<keyword evidence="3" id="KW-0832">Ubl conjugation</keyword>
<keyword evidence="2" id="KW-1017">Isopeptide bond</keyword>
<dbReference type="Pfam" id="PF10557">
    <property type="entry name" value="Cullin_Nedd8"/>
    <property type="match status" value="1"/>
</dbReference>
<feature type="domain" description="Cullin family profile" evidence="7">
    <location>
        <begin position="441"/>
        <end position="691"/>
    </location>
</feature>
<dbReference type="InterPro" id="IPR036388">
    <property type="entry name" value="WH-like_DNA-bd_sf"/>
</dbReference>
<evidence type="ECO:0000256" key="1">
    <source>
        <dbReference type="ARBA" id="ARBA00006019"/>
    </source>
</evidence>
<dbReference type="FunFam" id="3.30.230.130:FF:000011">
    <property type="entry name" value="SCF ubiquitin ligase subunit CulC, putative"/>
    <property type="match status" value="1"/>
</dbReference>
<dbReference type="Gene3D" id="1.10.10.10">
    <property type="entry name" value="Winged helix-like DNA-binding domain superfamily/Winged helix DNA-binding domain"/>
    <property type="match status" value="1"/>
</dbReference>
<evidence type="ECO:0000256" key="3">
    <source>
        <dbReference type="ARBA" id="ARBA00022843"/>
    </source>
</evidence>
<dbReference type="InterPro" id="IPR016158">
    <property type="entry name" value="Cullin_homology"/>
</dbReference>
<evidence type="ECO:0000313" key="8">
    <source>
        <dbReference type="EMBL" id="WPH00572.1"/>
    </source>
</evidence>
<dbReference type="Gene3D" id="1.20.1310.10">
    <property type="entry name" value="Cullin Repeats"/>
    <property type="match status" value="4"/>
</dbReference>
<dbReference type="FunFam" id="1.20.1310.10:FF:000036">
    <property type="entry name" value="SCF ubiquitin ligase subunit CulC, putative"/>
    <property type="match status" value="1"/>
</dbReference>
<evidence type="ECO:0000256" key="6">
    <source>
        <dbReference type="SAM" id="MobiDB-lite"/>
    </source>
</evidence>
<dbReference type="InterPro" id="IPR036317">
    <property type="entry name" value="Cullin_homology_sf"/>
</dbReference>
<comment type="similarity">
    <text evidence="1 4 5">Belongs to the cullin family.</text>
</comment>
<reference evidence="8 9" key="1">
    <citation type="submission" date="2023-11" db="EMBL/GenBank/DDBJ databases">
        <title>An acidophilic fungus is an integral part of prey digestion in a carnivorous sundew plant.</title>
        <authorList>
            <person name="Tsai I.J."/>
        </authorList>
    </citation>
    <scope>NUCLEOTIDE SEQUENCE [LARGE SCALE GENOMIC DNA]</scope>
    <source>
        <strain evidence="8">169a</strain>
    </source>
</reference>
<keyword evidence="9" id="KW-1185">Reference proteome</keyword>
<dbReference type="InterPro" id="IPR019559">
    <property type="entry name" value="Cullin_neddylation_domain"/>
</dbReference>
<evidence type="ECO:0000256" key="4">
    <source>
        <dbReference type="PROSITE-ProRule" id="PRU00330"/>
    </source>
</evidence>
<dbReference type="InterPro" id="IPR016159">
    <property type="entry name" value="Cullin_repeat-like_dom_sf"/>
</dbReference>
<proteinExistence type="inferred from homology"/>
<dbReference type="Gene3D" id="3.30.230.130">
    <property type="entry name" value="Cullin, Chain C, Domain 2"/>
    <property type="match status" value="1"/>
</dbReference>
<evidence type="ECO:0000256" key="5">
    <source>
        <dbReference type="RuleBase" id="RU003829"/>
    </source>
</evidence>
<dbReference type="SUPFAM" id="SSF75632">
    <property type="entry name" value="Cullin homology domain"/>
    <property type="match status" value="1"/>
</dbReference>
<dbReference type="InterPro" id="IPR059120">
    <property type="entry name" value="Cullin-like_AB"/>
</dbReference>
<dbReference type="EMBL" id="CP138583">
    <property type="protein sequence ID" value="WPH00572.1"/>
    <property type="molecule type" value="Genomic_DNA"/>
</dbReference>
<dbReference type="SMART" id="SM00182">
    <property type="entry name" value="CULLIN"/>
    <property type="match status" value="1"/>
</dbReference>
<dbReference type="FunFam" id="1.20.1310.10:FF:000001">
    <property type="entry name" value="Cullin 3"/>
    <property type="match status" value="1"/>
</dbReference>
<dbReference type="PROSITE" id="PS50069">
    <property type="entry name" value="CULLIN_2"/>
    <property type="match status" value="1"/>
</dbReference>
<dbReference type="FunFam" id="1.10.10.10:FF:000014">
    <property type="entry name" value="Cullin 1"/>
    <property type="match status" value="1"/>
</dbReference>
<dbReference type="InterPro" id="IPR001373">
    <property type="entry name" value="Cullin_N"/>
</dbReference>
<evidence type="ECO:0000313" key="9">
    <source>
        <dbReference type="Proteomes" id="UP001303373"/>
    </source>
</evidence>
<evidence type="ECO:0000256" key="2">
    <source>
        <dbReference type="ARBA" id="ARBA00022499"/>
    </source>
</evidence>
<dbReference type="PANTHER" id="PTHR11932">
    <property type="entry name" value="CULLIN"/>
    <property type="match status" value="1"/>
</dbReference>
<name>A0AAQ3M8Z4_9PEZI</name>
<accession>A0AAQ3M8Z4</accession>
<dbReference type="SMART" id="SM00884">
    <property type="entry name" value="Cullin_Nedd8"/>
    <property type="match status" value="1"/>
</dbReference>
<dbReference type="InterPro" id="IPR036390">
    <property type="entry name" value="WH_DNA-bd_sf"/>
</dbReference>